<evidence type="ECO:0000313" key="6">
    <source>
        <dbReference type="EMBL" id="WCR06333.1"/>
    </source>
</evidence>
<dbReference type="Proteomes" id="UP001219349">
    <property type="component" value="Chromosome"/>
</dbReference>
<keyword evidence="4" id="KW-0677">Repeat</keyword>
<comment type="subcellular location">
    <subcellularLocation>
        <location evidence="2">Secreted</location>
    </subcellularLocation>
</comment>
<proteinExistence type="predicted"/>
<dbReference type="EMBL" id="CP067136">
    <property type="protein sequence ID" value="WCR06333.1"/>
    <property type="molecule type" value="Genomic_DNA"/>
</dbReference>
<dbReference type="PROSITE" id="PS00330">
    <property type="entry name" value="HEMOLYSIN_CALCIUM"/>
    <property type="match status" value="3"/>
</dbReference>
<reference evidence="6 7" key="1">
    <citation type="submission" date="2021-01" db="EMBL/GenBank/DDBJ databases">
        <title>Biogeographic distribution of Paracoccus.</title>
        <authorList>
            <person name="Hollensteiner J."/>
            <person name="Leineberger J."/>
            <person name="Brinkhoff T."/>
            <person name="Daniel R."/>
        </authorList>
    </citation>
    <scope>NUCLEOTIDE SEQUENCE [LARGE SCALE GENOMIC DNA]</scope>
    <source>
        <strain evidence="6 7">KCTC 22803</strain>
    </source>
</reference>
<dbReference type="InterPro" id="IPR050557">
    <property type="entry name" value="RTX_toxin/Mannuronan_C5-epim"/>
</dbReference>
<dbReference type="InterPro" id="IPR018511">
    <property type="entry name" value="Hemolysin-typ_Ca-bd_CS"/>
</dbReference>
<keyword evidence="3" id="KW-0964">Secreted</keyword>
<dbReference type="PANTHER" id="PTHR38340">
    <property type="entry name" value="S-LAYER PROTEIN"/>
    <property type="match status" value="1"/>
</dbReference>
<dbReference type="InterPro" id="IPR001343">
    <property type="entry name" value="Hemolysn_Ca-bd"/>
</dbReference>
<keyword evidence="7" id="KW-1185">Reference proteome</keyword>
<feature type="domain" description="Peptidase M10 serralysin C-terminal" evidence="5">
    <location>
        <begin position="283"/>
        <end position="407"/>
    </location>
</feature>
<evidence type="ECO:0000259" key="5">
    <source>
        <dbReference type="Pfam" id="PF08548"/>
    </source>
</evidence>
<protein>
    <submittedName>
        <fullName evidence="6">M10 family metallopeptidase C-terminal domain-containing protein</fullName>
    </submittedName>
</protein>
<gene>
    <name evidence="6" type="ORF">JHX87_12610</name>
</gene>
<evidence type="ECO:0000256" key="3">
    <source>
        <dbReference type="ARBA" id="ARBA00022525"/>
    </source>
</evidence>
<name>A0ABY7SHB4_9RHOB</name>
<evidence type="ECO:0000256" key="4">
    <source>
        <dbReference type="ARBA" id="ARBA00022737"/>
    </source>
</evidence>
<dbReference type="InterPro" id="IPR013858">
    <property type="entry name" value="Peptidase_M10B_C"/>
</dbReference>
<evidence type="ECO:0000256" key="2">
    <source>
        <dbReference type="ARBA" id="ARBA00004613"/>
    </source>
</evidence>
<accession>A0ABY7SHB4</accession>
<evidence type="ECO:0000256" key="1">
    <source>
        <dbReference type="ARBA" id="ARBA00001913"/>
    </source>
</evidence>
<dbReference type="Pfam" id="PF00353">
    <property type="entry name" value="HemolysinCabind"/>
    <property type="match status" value="3"/>
</dbReference>
<dbReference type="RefSeq" id="WP_271884044.1">
    <property type="nucleotide sequence ID" value="NZ_CP067136.1"/>
</dbReference>
<comment type="cofactor">
    <cofactor evidence="1">
        <name>Ca(2+)</name>
        <dbReference type="ChEBI" id="CHEBI:29108"/>
    </cofactor>
</comment>
<sequence>MANLFAYGRFDQNALNFHRLNSGDSEKELLKDANVREGGLFFEDMYVVSWSYNGDNYGSAFLGRDFSVDSNSDPDGGIFEGYVELQSNGTRFVPLWTLTGTSLSLTEVYAVTQTPGRADDLKFVNEALAGDDIMYLNRGNDRANGLDGNDLLRGGAGRDSLTGGNGDDKLFGQGGSDHLYLDKGNDLLNGGIGRDWVHARGGRDVQLDLLKSGEQSTGFGTDLLVSIENASGAGGDDVLKGTGGRNILAGKNGDDRLFGRNGNDLLQGQNGSDFLHGGGGRDNLQGGAGEDVLIGFRGRDVLVGGADADRFVFRALNDTSARLGQSDIIRDFTPGEDVIDLRGIDASRQFAGNNAFTFTDSGRIGRSAEGEVTYRHLDRPGVANDLTVVMIDTDGDRGVEAQIRLRGILDLGADDFLL</sequence>
<dbReference type="SUPFAM" id="SSF51120">
    <property type="entry name" value="beta-Roll"/>
    <property type="match status" value="2"/>
</dbReference>
<organism evidence="6 7">
    <name type="scientific">Paracoccus fistulariae</name>
    <dbReference type="NCBI Taxonomy" id="658446"/>
    <lineage>
        <taxon>Bacteria</taxon>
        <taxon>Pseudomonadati</taxon>
        <taxon>Pseudomonadota</taxon>
        <taxon>Alphaproteobacteria</taxon>
        <taxon>Rhodobacterales</taxon>
        <taxon>Paracoccaceae</taxon>
        <taxon>Paracoccus</taxon>
    </lineage>
</organism>
<dbReference type="PANTHER" id="PTHR38340:SF1">
    <property type="entry name" value="S-LAYER PROTEIN"/>
    <property type="match status" value="1"/>
</dbReference>
<dbReference type="Gene3D" id="2.150.10.10">
    <property type="entry name" value="Serralysin-like metalloprotease, C-terminal"/>
    <property type="match status" value="3"/>
</dbReference>
<dbReference type="Pfam" id="PF08548">
    <property type="entry name" value="Peptidase_M10_C"/>
    <property type="match status" value="1"/>
</dbReference>
<dbReference type="InterPro" id="IPR011049">
    <property type="entry name" value="Serralysin-like_metalloprot_C"/>
</dbReference>
<dbReference type="PRINTS" id="PR00313">
    <property type="entry name" value="CABNDNGRPT"/>
</dbReference>
<evidence type="ECO:0000313" key="7">
    <source>
        <dbReference type="Proteomes" id="UP001219349"/>
    </source>
</evidence>